<feature type="compositionally biased region" description="Low complexity" evidence="2">
    <location>
        <begin position="434"/>
        <end position="444"/>
    </location>
</feature>
<reference evidence="3" key="1">
    <citation type="submission" date="2021-02" db="EMBL/GenBank/DDBJ databases">
        <authorList>
            <person name="Nowell W R."/>
        </authorList>
    </citation>
    <scope>NUCLEOTIDE SEQUENCE</scope>
</reference>
<gene>
    <name evidence="3" type="ORF">OVA965_LOCUS23277</name>
    <name evidence="4" type="ORF">TMI583_LOCUS23995</name>
</gene>
<evidence type="ECO:0000256" key="2">
    <source>
        <dbReference type="SAM" id="MobiDB-lite"/>
    </source>
</evidence>
<evidence type="ECO:0000256" key="1">
    <source>
        <dbReference type="SAM" id="Coils"/>
    </source>
</evidence>
<protein>
    <submittedName>
        <fullName evidence="3">Uncharacterized protein</fullName>
    </submittedName>
</protein>
<dbReference type="EMBL" id="CAJOBA010035030">
    <property type="protein sequence ID" value="CAF3996729.1"/>
    <property type="molecule type" value="Genomic_DNA"/>
</dbReference>
<proteinExistence type="predicted"/>
<name>A0A8S2EMB2_9BILA</name>
<feature type="region of interest" description="Disordered" evidence="2">
    <location>
        <begin position="434"/>
        <end position="457"/>
    </location>
</feature>
<dbReference type="EMBL" id="CAJNOK010013500">
    <property type="protein sequence ID" value="CAF1185573.1"/>
    <property type="molecule type" value="Genomic_DNA"/>
</dbReference>
<comment type="caution">
    <text evidence="3">The sequence shown here is derived from an EMBL/GenBank/DDBJ whole genome shotgun (WGS) entry which is preliminary data.</text>
</comment>
<feature type="coiled-coil region" evidence="1">
    <location>
        <begin position="318"/>
        <end position="367"/>
    </location>
</feature>
<dbReference type="Proteomes" id="UP000682733">
    <property type="component" value="Unassembled WGS sequence"/>
</dbReference>
<feature type="region of interest" description="Disordered" evidence="2">
    <location>
        <begin position="519"/>
        <end position="538"/>
    </location>
</feature>
<evidence type="ECO:0000313" key="4">
    <source>
        <dbReference type="EMBL" id="CAF3996729.1"/>
    </source>
</evidence>
<feature type="region of interest" description="Disordered" evidence="2">
    <location>
        <begin position="551"/>
        <end position="573"/>
    </location>
</feature>
<feature type="non-terminal residue" evidence="3">
    <location>
        <position position="1"/>
    </location>
</feature>
<dbReference type="Proteomes" id="UP000677228">
    <property type="component" value="Unassembled WGS sequence"/>
</dbReference>
<dbReference type="AlphaFoldDB" id="A0A8S2EMB2"/>
<feature type="compositionally biased region" description="Basic and acidic residues" evidence="2">
    <location>
        <begin position="557"/>
        <end position="573"/>
    </location>
</feature>
<evidence type="ECO:0000313" key="5">
    <source>
        <dbReference type="Proteomes" id="UP000677228"/>
    </source>
</evidence>
<accession>A0A8S2EMB2</accession>
<sequence>GVILEGVKIPVSKGLEKLDEKQQKKEWYNISTLGNIEELQRTASNTAGLLTLYYQHQIELIDTSEKIRGSNPFGTFMKETKEKFNVRPEEAREMAIVLAAEYLLEWMIDSLKSGKNENRFIRTKPLAEQLWLYVAKRDPIQQGFMKSASDSMGVSTDKLKIPVITTDQDGHKKKLQVQIRYLFGCVSMMDRYGEIYQYQIPKDRIDPELTDLATFDYVYIAQFPIDDDTVKIIKESRNLKEAKVTKEVKIKIKSTFDKTMQEVGAFYDGDDTDNSSYTGGGGGFMLTKETAQQIAKVLTEQKTFVGPGDLKETLKKSRDQIEYDIAVLREDIKDKQDKYETTTKASFEQISLQLDIAKEDLKKDNEQRYNKERDHPFKTYEDLREIEQRLERTILKRLDEIERRLGEKCDEMNKIVKLSKSESLNALQVAQKASESSELSAEKATQANRQAKQLVDSTEQQRQVMKSTTDSCVQQVQRTIAEQKDKYERSLGDVRTKAQQDLERLKQVIETAATNAKESERAAKETAKISRDQLDVQKRESENLMTVAKQLAQSSEKSAREAHEAEKEAKRALDAAAAAQEKIQKIAKKHEFKS</sequence>
<keyword evidence="1" id="KW-0175">Coiled coil</keyword>
<organism evidence="3 5">
    <name type="scientific">Didymodactylos carnosus</name>
    <dbReference type="NCBI Taxonomy" id="1234261"/>
    <lineage>
        <taxon>Eukaryota</taxon>
        <taxon>Metazoa</taxon>
        <taxon>Spiralia</taxon>
        <taxon>Gnathifera</taxon>
        <taxon>Rotifera</taxon>
        <taxon>Eurotatoria</taxon>
        <taxon>Bdelloidea</taxon>
        <taxon>Philodinida</taxon>
        <taxon>Philodinidae</taxon>
        <taxon>Didymodactylos</taxon>
    </lineage>
</organism>
<feature type="compositionally biased region" description="Polar residues" evidence="2">
    <location>
        <begin position="445"/>
        <end position="457"/>
    </location>
</feature>
<evidence type="ECO:0000313" key="3">
    <source>
        <dbReference type="EMBL" id="CAF1185573.1"/>
    </source>
</evidence>